<dbReference type="PANTHER" id="PTHR11748">
    <property type="entry name" value="D-LACTATE DEHYDROGENASE"/>
    <property type="match status" value="1"/>
</dbReference>
<dbReference type="InterPro" id="IPR016169">
    <property type="entry name" value="FAD-bd_PCMH_sub2"/>
</dbReference>
<dbReference type="OrthoDB" id="9767256at2"/>
<dbReference type="Gene3D" id="3.30.465.10">
    <property type="match status" value="1"/>
</dbReference>
<dbReference type="InterPro" id="IPR016166">
    <property type="entry name" value="FAD-bd_PCMH"/>
</dbReference>
<dbReference type="GO" id="GO:0051536">
    <property type="term" value="F:iron-sulfur cluster binding"/>
    <property type="evidence" value="ECO:0007669"/>
    <property type="project" value="UniProtKB-KW"/>
</dbReference>
<keyword evidence="3" id="KW-0479">Metal-binding</keyword>
<dbReference type="Gene3D" id="3.30.70.2740">
    <property type="match status" value="1"/>
</dbReference>
<name>A0A5B9QKX5_9BACT</name>
<evidence type="ECO:0000256" key="6">
    <source>
        <dbReference type="ARBA" id="ARBA00023004"/>
    </source>
</evidence>
<reference evidence="10 11" key="1">
    <citation type="submission" date="2019-08" db="EMBL/GenBank/DDBJ databases">
        <title>Deep-cultivation of Planctomycetes and their phenomic and genomic characterization uncovers novel biology.</title>
        <authorList>
            <person name="Wiegand S."/>
            <person name="Jogler M."/>
            <person name="Boedeker C."/>
            <person name="Pinto D."/>
            <person name="Vollmers J."/>
            <person name="Rivas-Marin E."/>
            <person name="Kohn T."/>
            <person name="Peeters S.H."/>
            <person name="Heuer A."/>
            <person name="Rast P."/>
            <person name="Oberbeckmann S."/>
            <person name="Bunk B."/>
            <person name="Jeske O."/>
            <person name="Meyerdierks A."/>
            <person name="Storesund J.E."/>
            <person name="Kallscheuer N."/>
            <person name="Luecker S."/>
            <person name="Lage O.M."/>
            <person name="Pohl T."/>
            <person name="Merkel B.J."/>
            <person name="Hornburger P."/>
            <person name="Mueller R.-W."/>
            <person name="Bruemmer F."/>
            <person name="Labrenz M."/>
            <person name="Spormann A.M."/>
            <person name="Op den Camp H."/>
            <person name="Overmann J."/>
            <person name="Amann R."/>
            <person name="Jetten M.S.M."/>
            <person name="Mascher T."/>
            <person name="Medema M.H."/>
            <person name="Devos D.P."/>
            <person name="Kaster A.-K."/>
            <person name="Ovreas L."/>
            <person name="Rohde M."/>
            <person name="Galperin M.Y."/>
            <person name="Jogler C."/>
        </authorList>
    </citation>
    <scope>NUCLEOTIDE SEQUENCE [LARGE SCALE GENOMIC DNA]</scope>
    <source>
        <strain evidence="10 11">UC8</strain>
    </source>
</reference>
<dbReference type="Proteomes" id="UP000325286">
    <property type="component" value="Chromosome"/>
</dbReference>
<dbReference type="KEGG" id="rul:UC8_03690"/>
<evidence type="ECO:0000256" key="4">
    <source>
        <dbReference type="ARBA" id="ARBA00022827"/>
    </source>
</evidence>
<dbReference type="InterPro" id="IPR016164">
    <property type="entry name" value="FAD-linked_Oxase-like_C"/>
</dbReference>
<evidence type="ECO:0000313" key="11">
    <source>
        <dbReference type="Proteomes" id="UP000325286"/>
    </source>
</evidence>
<evidence type="ECO:0000256" key="2">
    <source>
        <dbReference type="ARBA" id="ARBA00022630"/>
    </source>
</evidence>
<dbReference type="PROSITE" id="PS51387">
    <property type="entry name" value="FAD_PCMH"/>
    <property type="match status" value="1"/>
</dbReference>
<dbReference type="InterPro" id="IPR016171">
    <property type="entry name" value="Vanillyl_alc_oxidase_C-sub2"/>
</dbReference>
<dbReference type="GO" id="GO:0046872">
    <property type="term" value="F:metal ion binding"/>
    <property type="evidence" value="ECO:0007669"/>
    <property type="project" value="UniProtKB-KW"/>
</dbReference>
<keyword evidence="7" id="KW-0411">Iron-sulfur</keyword>
<evidence type="ECO:0000259" key="9">
    <source>
        <dbReference type="PROSITE" id="PS51387"/>
    </source>
</evidence>
<sequence length="987" mass="107975">MTDSKPTADTAELKRELSACVRGEVYFDDVTRGVYATDASLFQIMPRCVVVPRDQQDIQRTMEVAARLGVPITARGGATSLSGQTYGPGIVLDVSKYLNQVLEINVEQQWARVQPGVVRDQLNAQVGKHGLHFAPDPATGSRATIGGMVGNNTCGTRSVVYGKTIDHVIGCRVMLSDGTICELDAVDESTWQDRAAGNGVSPRVAELYRGVSEIIADHRDEILQRYPKVLRRVSGYNLDEFVDGAGYTGDIGPRRESNQGHRPWNLSNLIVGSEGTLALVLDAKIRLTPLPAASALCVVHFHGLIDALQHVDAMLEFQPSTVELLDATVMREAKVNPATRHMAYFVEGDPQAVQIVEFFGDDADQARQRCEQFAATMRQQRIGYSWPVFADAKGMRDVWETRKLGLGLISNVKGANKGRDFIEDACVPTEHLAEYIDKIQKLCSEHGIDRLSLYAHASVGVVHVVPALDLHDPQQAETMQRIADQAFEWVMQYGGSWSGEHGDGQLRGQYLPAMFGDDLYEAFRQIKTLFDPAGLMNPGKVIDTQKLTDNLRYQQPGYNQNAAKAEAASLYRYADQGGLQLAVEQCNGVGACRKLGSGTMCPSYMATRDEQHTTRGRANALRLAMTGQLGTDPVASLGSDGIHDVLSLCLSCKACKSECPNAVDMAKLKSEALQMRHDQKGTSLAAKVLGRMPDAAKRYAGRAAKLTNLASRIPGGRAILERLTGIDRRRPLPAFASETLQQSLRRQSIPVGPRTRGKVVLFDDTYANYFEPSIGRSAIELLESAGFEVVLAKAGCCQRPRLSKGLVREAKQLGEQLFKNLDVFAQQGLPIICLEPSCASALVDDLADLIDDAELGQRVAQQIVMIDTFLEREKVELECDVPKVLLHGHCHQKALFGTAATHLLFEQMEGSECEEVDSGCCGMAGSFGYEHFELSQQVGEDRLFPAVREAVAKGETVVACGISCRHQLKDCLDVEAKHFVEVVRVVV</sequence>
<dbReference type="Gene3D" id="1.10.45.10">
    <property type="entry name" value="Vanillyl-alcohol Oxidase, Chain A, domain 4"/>
    <property type="match status" value="1"/>
</dbReference>
<evidence type="ECO:0000259" key="8">
    <source>
        <dbReference type="PROSITE" id="PS51379"/>
    </source>
</evidence>
<keyword evidence="4" id="KW-0274">FAD</keyword>
<dbReference type="EMBL" id="CP042914">
    <property type="protein sequence ID" value="QEG38412.1"/>
    <property type="molecule type" value="Genomic_DNA"/>
</dbReference>
<dbReference type="InterPro" id="IPR004017">
    <property type="entry name" value="Cys_rich_dom"/>
</dbReference>
<dbReference type="Pfam" id="PF13183">
    <property type="entry name" value="Fer4_8"/>
    <property type="match status" value="1"/>
</dbReference>
<evidence type="ECO:0000313" key="10">
    <source>
        <dbReference type="EMBL" id="QEG38412.1"/>
    </source>
</evidence>
<evidence type="ECO:0000256" key="1">
    <source>
        <dbReference type="ARBA" id="ARBA00001974"/>
    </source>
</evidence>
<dbReference type="Pfam" id="PF01565">
    <property type="entry name" value="FAD_binding_4"/>
    <property type="match status" value="1"/>
</dbReference>
<dbReference type="InterPro" id="IPR004113">
    <property type="entry name" value="FAD-bd_oxidored_4_C"/>
</dbReference>
<dbReference type="Pfam" id="PF02913">
    <property type="entry name" value="FAD-oxidase_C"/>
    <property type="match status" value="1"/>
</dbReference>
<dbReference type="InterPro" id="IPR006094">
    <property type="entry name" value="Oxid_FAD_bind_N"/>
</dbReference>
<dbReference type="PROSITE" id="PS51379">
    <property type="entry name" value="4FE4S_FER_2"/>
    <property type="match status" value="1"/>
</dbReference>
<keyword evidence="11" id="KW-1185">Reference proteome</keyword>
<dbReference type="GO" id="GO:0004458">
    <property type="term" value="F:D-lactate dehydrogenase (cytochrome) activity"/>
    <property type="evidence" value="ECO:0007669"/>
    <property type="project" value="TreeGrafter"/>
</dbReference>
<accession>A0A5B9QKX5</accession>
<keyword evidence="6" id="KW-0408">Iron</keyword>
<gene>
    <name evidence="10" type="primary">glpC_1</name>
    <name evidence="10" type="ORF">UC8_03690</name>
</gene>
<dbReference type="RefSeq" id="WP_084426729.1">
    <property type="nucleotide sequence ID" value="NZ_CP042914.1"/>
</dbReference>
<protein>
    <submittedName>
        <fullName evidence="10">Anaerobic glycerol-3-phosphate dehydrogenase subunit C</fullName>
    </submittedName>
</protein>
<evidence type="ECO:0000256" key="3">
    <source>
        <dbReference type="ARBA" id="ARBA00022723"/>
    </source>
</evidence>
<dbReference type="AlphaFoldDB" id="A0A5B9QKX5"/>
<evidence type="ECO:0000256" key="5">
    <source>
        <dbReference type="ARBA" id="ARBA00023002"/>
    </source>
</evidence>
<dbReference type="GO" id="GO:0071949">
    <property type="term" value="F:FAD binding"/>
    <property type="evidence" value="ECO:0007669"/>
    <property type="project" value="InterPro"/>
</dbReference>
<keyword evidence="2" id="KW-0285">Flavoprotein</keyword>
<dbReference type="InterPro" id="IPR036318">
    <property type="entry name" value="FAD-bd_PCMH-like_sf"/>
</dbReference>
<comment type="cofactor">
    <cofactor evidence="1">
        <name>FAD</name>
        <dbReference type="ChEBI" id="CHEBI:57692"/>
    </cofactor>
</comment>
<dbReference type="PANTHER" id="PTHR11748:SF119">
    <property type="entry name" value="D-2-HYDROXYGLUTARATE DEHYDROGENASE"/>
    <property type="match status" value="1"/>
</dbReference>
<organism evidence="10 11">
    <name type="scientific">Roseimaritima ulvae</name>
    <dbReference type="NCBI Taxonomy" id="980254"/>
    <lineage>
        <taxon>Bacteria</taxon>
        <taxon>Pseudomonadati</taxon>
        <taxon>Planctomycetota</taxon>
        <taxon>Planctomycetia</taxon>
        <taxon>Pirellulales</taxon>
        <taxon>Pirellulaceae</taxon>
        <taxon>Roseimaritima</taxon>
    </lineage>
</organism>
<dbReference type="Pfam" id="PF02754">
    <property type="entry name" value="CCG"/>
    <property type="match status" value="1"/>
</dbReference>
<proteinExistence type="predicted"/>
<feature type="domain" description="4Fe-4S ferredoxin-type" evidence="8">
    <location>
        <begin position="639"/>
        <end position="668"/>
    </location>
</feature>
<evidence type="ECO:0000256" key="7">
    <source>
        <dbReference type="ARBA" id="ARBA00023014"/>
    </source>
</evidence>
<dbReference type="SUPFAM" id="SSF56176">
    <property type="entry name" value="FAD-binding/transporter-associated domain-like"/>
    <property type="match status" value="1"/>
</dbReference>
<feature type="domain" description="FAD-binding PCMH-type" evidence="9">
    <location>
        <begin position="42"/>
        <end position="290"/>
    </location>
</feature>
<dbReference type="PROSITE" id="PS00198">
    <property type="entry name" value="4FE4S_FER_1"/>
    <property type="match status" value="1"/>
</dbReference>
<dbReference type="InterPro" id="IPR017896">
    <property type="entry name" value="4Fe4S_Fe-S-bd"/>
</dbReference>
<dbReference type="SUPFAM" id="SSF46548">
    <property type="entry name" value="alpha-helical ferredoxin"/>
    <property type="match status" value="1"/>
</dbReference>
<dbReference type="SUPFAM" id="SSF55103">
    <property type="entry name" value="FAD-linked oxidases, C-terminal domain"/>
    <property type="match status" value="1"/>
</dbReference>
<dbReference type="InterPro" id="IPR017900">
    <property type="entry name" value="4Fe4S_Fe_S_CS"/>
</dbReference>
<keyword evidence="5" id="KW-0560">Oxidoreductase</keyword>
<dbReference type="GO" id="GO:0008720">
    <property type="term" value="F:D-lactate dehydrogenase (NAD+) activity"/>
    <property type="evidence" value="ECO:0007669"/>
    <property type="project" value="TreeGrafter"/>
</dbReference>
<dbReference type="GO" id="GO:1903457">
    <property type="term" value="P:lactate catabolic process"/>
    <property type="evidence" value="ECO:0007669"/>
    <property type="project" value="TreeGrafter"/>
</dbReference>